<proteinExistence type="predicted"/>
<evidence type="ECO:0000313" key="4">
    <source>
        <dbReference type="Proteomes" id="UP000663595"/>
    </source>
</evidence>
<protein>
    <submittedName>
        <fullName evidence="3">Uncharacterized protein</fullName>
    </submittedName>
</protein>
<keyword evidence="4" id="KW-1185">Reference proteome</keyword>
<evidence type="ECO:0000256" key="1">
    <source>
        <dbReference type="SAM" id="MobiDB-lite"/>
    </source>
</evidence>
<accession>A0A899ISR1</accession>
<dbReference type="Proteomes" id="UP000663595">
    <property type="component" value="Segment"/>
</dbReference>
<evidence type="ECO:0000313" key="3">
    <source>
        <dbReference type="EMBL" id="QSM01486.1"/>
    </source>
</evidence>
<dbReference type="EMBL" id="MW618650">
    <property type="protein sequence ID" value="QSM01486.1"/>
    <property type="molecule type" value="Genomic_DNA"/>
</dbReference>
<feature type="region of interest" description="Disordered" evidence="1">
    <location>
        <begin position="87"/>
        <end position="106"/>
    </location>
</feature>
<organism evidence="3 4">
    <name type="scientific">Marinomonas phage MfV</name>
    <dbReference type="NCBI Taxonomy" id="2815747"/>
    <lineage>
        <taxon>Viruses</taxon>
        <taxon>Varidnaviria</taxon>
        <taxon>Abadenavirae</taxon>
        <taxon>Produgelaviricota</taxon>
        <taxon>Belvinaviricetes</taxon>
        <taxon>Vinavirales</taxon>
        <taxon>Parnassusviridae</taxon>
        <taxon>Corycianvirus</taxon>
        <taxon>Corycianvirus MfV</taxon>
    </lineage>
</organism>
<reference evidence="3" key="1">
    <citation type="submission" date="2021-02" db="EMBL/GenBank/DDBJ databases">
        <title>Identification of vesicle-like marine bacterial viruses: A missing link between bacterial viruses and vesicles.</title>
        <authorList>
            <person name="Sun M."/>
            <person name="Wang P."/>
            <person name="Chen X."/>
            <person name="Xu Zhong K."/>
            <person name="Li H."/>
            <person name="Sui X."/>
            <person name="Zhao L."/>
            <person name="Li K."/>
            <person name="Qin Q."/>
            <person name="Su H."/>
            <person name="Zhang X."/>
            <person name="Li P."/>
            <person name="Li C."/>
            <person name="Fu H."/>
            <person name="Shen Q."/>
            <person name="Chen Y."/>
            <person name="McMinn A."/>
            <person name="A Suttle C.A."/>
            <person name="Wang M."/>
            <person name="Zhang Y."/>
        </authorList>
    </citation>
    <scope>NUCLEOTIDE SEQUENCE</scope>
</reference>
<evidence type="ECO:0000256" key="2">
    <source>
        <dbReference type="SAM" id="Phobius"/>
    </source>
</evidence>
<feature type="transmembrane region" description="Helical" evidence="2">
    <location>
        <begin position="125"/>
        <end position="147"/>
    </location>
</feature>
<keyword evidence="2" id="KW-0812">Transmembrane</keyword>
<name>A0A899ISR1_9VIRU</name>
<keyword evidence="2" id="KW-1133">Transmembrane helix</keyword>
<keyword evidence="2" id="KW-0472">Membrane</keyword>
<sequence length="156" mass="16732">MRNSSKLEVIGELACDCGRVAYVEQTKRKGDFVQVRCSACGVDQRVGKTLQARWKDTMQPIGHYQDSKTVAPFGAADVAIVSNSVPDTNTDTIGDSKTDTIPEPVKTAPKAEPVRREVIKTNKKSATFSPLFGLGVFVVSIGSAAILSELSKGMRG</sequence>